<name>A0ABW5TRE1_9SPHI</name>
<comment type="caution">
    <text evidence="1">The sequence shown here is derived from an EMBL/GenBank/DDBJ whole genome shotgun (WGS) entry which is preliminary data.</text>
</comment>
<organism evidence="1 2">
    <name type="scientific">Pedobacter alpinus</name>
    <dbReference type="NCBI Taxonomy" id="1590643"/>
    <lineage>
        <taxon>Bacteria</taxon>
        <taxon>Pseudomonadati</taxon>
        <taxon>Bacteroidota</taxon>
        <taxon>Sphingobacteriia</taxon>
        <taxon>Sphingobacteriales</taxon>
        <taxon>Sphingobacteriaceae</taxon>
        <taxon>Pedobacter</taxon>
    </lineage>
</organism>
<dbReference type="Proteomes" id="UP001597546">
    <property type="component" value="Unassembled WGS sequence"/>
</dbReference>
<dbReference type="InterPro" id="IPR046233">
    <property type="entry name" value="DUF6266"/>
</dbReference>
<dbReference type="RefSeq" id="WP_379041933.1">
    <property type="nucleotide sequence ID" value="NZ_JBHSKW010000018.1"/>
</dbReference>
<reference evidence="2" key="1">
    <citation type="journal article" date="2019" name="Int. J. Syst. Evol. Microbiol.">
        <title>The Global Catalogue of Microorganisms (GCM) 10K type strain sequencing project: providing services to taxonomists for standard genome sequencing and annotation.</title>
        <authorList>
            <consortium name="The Broad Institute Genomics Platform"/>
            <consortium name="The Broad Institute Genome Sequencing Center for Infectious Disease"/>
            <person name="Wu L."/>
            <person name="Ma J."/>
        </authorList>
    </citation>
    <scope>NUCLEOTIDE SEQUENCE [LARGE SCALE GENOMIC DNA]</scope>
    <source>
        <strain evidence="2">KCTC 42456</strain>
    </source>
</reference>
<accession>A0ABW5TRE1</accession>
<sequence>MGKYTQGILGAFSGKIGTVVGSSWRGIKYMRSLSAKRGNAKASEKQLEQQARFALITAFLNPVKAILEIGFKNYANGKTGYNSAHSYNLKNALTGVSPNLEIDYSMVLLSRGDLPAVAALSVISSAAATLNLAWTNNEGKGKAKATDQLMLVAFCPELAEATYGIADATRADETLAFDLPAEFSSETVEVYVAWISADGKELATSKYAGSVVVQ</sequence>
<proteinExistence type="predicted"/>
<protein>
    <submittedName>
        <fullName evidence="1">DUF6266 family protein</fullName>
    </submittedName>
</protein>
<dbReference type="EMBL" id="JBHULV010000014">
    <property type="protein sequence ID" value="MFD2731090.1"/>
    <property type="molecule type" value="Genomic_DNA"/>
</dbReference>
<evidence type="ECO:0000313" key="2">
    <source>
        <dbReference type="Proteomes" id="UP001597546"/>
    </source>
</evidence>
<gene>
    <name evidence="1" type="ORF">ACFSSE_05175</name>
</gene>
<keyword evidence="2" id="KW-1185">Reference proteome</keyword>
<dbReference type="Pfam" id="PF19781">
    <property type="entry name" value="DUF6266"/>
    <property type="match status" value="1"/>
</dbReference>
<evidence type="ECO:0000313" key="1">
    <source>
        <dbReference type="EMBL" id="MFD2731090.1"/>
    </source>
</evidence>